<feature type="compositionally biased region" description="Pro residues" evidence="18">
    <location>
        <begin position="1646"/>
        <end position="1665"/>
    </location>
</feature>
<evidence type="ECO:0000256" key="15">
    <source>
        <dbReference type="ARBA" id="ARBA00066769"/>
    </source>
</evidence>
<feature type="region of interest" description="Disordered" evidence="18">
    <location>
        <begin position="1"/>
        <end position="677"/>
    </location>
</feature>
<feature type="compositionally biased region" description="Basic and acidic residues" evidence="18">
    <location>
        <begin position="403"/>
        <end position="413"/>
    </location>
</feature>
<keyword evidence="7" id="KW-0805">Transcription regulation</keyword>
<organism evidence="20">
    <name type="scientific">Hirondellea gigas</name>
    <dbReference type="NCBI Taxonomy" id="1518452"/>
    <lineage>
        <taxon>Eukaryota</taxon>
        <taxon>Metazoa</taxon>
        <taxon>Ecdysozoa</taxon>
        <taxon>Arthropoda</taxon>
        <taxon>Crustacea</taxon>
        <taxon>Multicrustacea</taxon>
        <taxon>Malacostraca</taxon>
        <taxon>Eumalacostraca</taxon>
        <taxon>Peracarida</taxon>
        <taxon>Amphipoda</taxon>
        <taxon>Amphilochidea</taxon>
        <taxon>Lysianassida</taxon>
        <taxon>Lysianassidira</taxon>
        <taxon>Lysianassoidea</taxon>
        <taxon>Lysianassidae</taxon>
        <taxon>Hirondellea</taxon>
    </lineage>
</organism>
<evidence type="ECO:0000256" key="1">
    <source>
        <dbReference type="ARBA" id="ARBA00004123"/>
    </source>
</evidence>
<feature type="compositionally biased region" description="Polar residues" evidence="18">
    <location>
        <begin position="210"/>
        <end position="279"/>
    </location>
</feature>
<dbReference type="GO" id="GO:0040029">
    <property type="term" value="P:epigenetic regulation of gene expression"/>
    <property type="evidence" value="ECO:0007669"/>
    <property type="project" value="UniProtKB-ARBA"/>
</dbReference>
<dbReference type="EC" id="3.2.2.29" evidence="15"/>
<feature type="compositionally biased region" description="Low complexity" evidence="18">
    <location>
        <begin position="1854"/>
        <end position="1880"/>
    </location>
</feature>
<dbReference type="GO" id="GO:0003677">
    <property type="term" value="F:DNA binding"/>
    <property type="evidence" value="ECO:0007669"/>
    <property type="project" value="UniProtKB-ARBA"/>
</dbReference>
<dbReference type="Pfam" id="PF03167">
    <property type="entry name" value="UDG"/>
    <property type="match status" value="1"/>
</dbReference>
<feature type="compositionally biased region" description="Basic and acidic residues" evidence="18">
    <location>
        <begin position="176"/>
        <end position="207"/>
    </location>
</feature>
<name>A0A2P2I1A9_9CRUS</name>
<keyword evidence="3" id="KW-0227">DNA damage</keyword>
<evidence type="ECO:0000256" key="13">
    <source>
        <dbReference type="ARBA" id="ARBA00061261"/>
    </source>
</evidence>
<dbReference type="PANTHER" id="PTHR12159">
    <property type="entry name" value="G/T AND G/U MISMATCH-SPECIFIC DNA GLYCOSYLASE"/>
    <property type="match status" value="1"/>
</dbReference>
<keyword evidence="9" id="KW-0804">Transcription</keyword>
<dbReference type="GO" id="GO:0032183">
    <property type="term" value="F:SUMO binding"/>
    <property type="evidence" value="ECO:0007669"/>
    <property type="project" value="UniProtKB-ARBA"/>
</dbReference>
<feature type="compositionally biased region" description="Polar residues" evidence="18">
    <location>
        <begin position="54"/>
        <end position="80"/>
    </location>
</feature>
<evidence type="ECO:0000256" key="14">
    <source>
        <dbReference type="ARBA" id="ARBA00064519"/>
    </source>
</evidence>
<evidence type="ECO:0000256" key="9">
    <source>
        <dbReference type="ARBA" id="ARBA00023163"/>
    </source>
</evidence>
<accession>A0A2P2I1A9</accession>
<evidence type="ECO:0000256" key="5">
    <source>
        <dbReference type="ARBA" id="ARBA00022843"/>
    </source>
</evidence>
<comment type="subcellular location">
    <subcellularLocation>
        <location evidence="1">Nucleus</location>
    </subcellularLocation>
</comment>
<evidence type="ECO:0000256" key="8">
    <source>
        <dbReference type="ARBA" id="ARBA00023159"/>
    </source>
</evidence>
<proteinExistence type="evidence at transcript level"/>
<feature type="compositionally biased region" description="Polar residues" evidence="18">
    <location>
        <begin position="422"/>
        <end position="433"/>
    </location>
</feature>
<feature type="compositionally biased region" description="Polar residues" evidence="18">
    <location>
        <begin position="1360"/>
        <end position="1372"/>
    </location>
</feature>
<feature type="compositionally biased region" description="Low complexity" evidence="18">
    <location>
        <begin position="512"/>
        <end position="524"/>
    </location>
</feature>
<dbReference type="InterPro" id="IPR015637">
    <property type="entry name" value="MUG/TDG"/>
</dbReference>
<sequence>MEVLDNRPPAQPPSTPTPPLVQPLKAISQGGETNGKESSSPSLLPPSSPLRSSTDANVAASSHHFPNTQKTTSSENRLTQSPSSSSRSPTSARDNSPSATEHTTGSPEPKKTPSERLPSTPDPLAPTTDPLATSPTPTSKANSINNPQNNSTSSTSTLSTHLEENSNRSNESNRFAQRDFREQEPNLSREDYYRKSEQEFKDQEHYLHSSGPTSQPQNYPPHDSQQYPTYDPLSSSDPRSFHQNSPNPNHQSGIHNQPYHQQSPSRLPNNTEHSLSSSAALLRNHRNSPYMHRGSPHLPDSSQHLQHPHGSPHVNQDSSSHFHHHQNSSHLPLNPLSYSSGRSIDSPHSHGSPHRKETGGPQDGRYPPDFHSQHHRAQQQSHHSMQQSPSPHRHYTDNMQMKDSPHHPLHDSNQDQFHPHHQQQSVPPKQPQLQGGGHDGYWNIHLDALSNKLKNEGGGGGSGLGAASNSSNNSKDWYDSSSSEPLMSDRTSVKTEPEHYQGYPSNNPMPPHHAMAAPDGGAHDSSPINPQHLSSQHGPNSCHNYSPQQQQQQQQQSGGSEQSMQQQHYPNYPGHAMGGNMSPMSPGYQNNPRNQPPHQHQYHNNQYPGDPSQYGHMPMPQQQYPSQGCHIPPGMAPHGPGREGDPYSFVDEYTGPSPRPVDEVLGSQQPKRRGRKPKHIKLMENGGDPIAIAAALAAHEAKKRKKKSLDPDAEMLPTSLNSDPLIVAAAQAAHEAKKRKVKNMGPDGKVVPTIIKPRKKMDRFDGLPEEEVAKRVLPDHLGPNLDIVIISKFPFQIGINPGLFAAYKGHHYAGPGNHFLFSTPIGKCLFLSGLIPEPLTCDDDHQLLHHGIGFTNIVARTTRGSADLTRKEIKEGGQHLLSKLQQYQPRIAVFNGKGIYEIFSGKKEFSFGRQPEKIEGTHTHVWVMPSSSARCAQLPRALDKVPFYTALRKFRDFLKGTLDELKEEDIAFANIKIRNLKKDPEKMAALAGDSLLKGEAIVEDFMGSDLLRPRDMLGEDIHKELMGNDIHKSLLGGDMQKNMLGDEMHKHMLDSTDMNKEVGSDMHKDMINRENMPKTEMMGDMQGEARINSDGLNNQDMNNMDMDPMRREMMGGGSGGGEGIRRDMMGLDEGRRDMMYGNNDNMSAMLGDENIKLEMSDLCVKEELEEEEDVSKITPQSLFKLNGMSREQLESLDCPTIPIRKKRGRPKKTPDDPNTPDRPRPRAMSQQQVGASGPPGSTGPPGSMMCNGLSPPLIDDVPRKKRGRPKKLLPDGSIPPPKRPGRKPKALKEMLQQQQQVPPMGHMGSMPPIHDGSPHPMAMNHMNGIMSPQGFSPNHNNQTFSPQYGSGGQTPVMGQHSGQGMHNPQQQYMHPHSQMGGMHQGSGLTPTHPSSTSMNHNHNGPLTPGSSNPSGSHPGVHHNSHTPSGNLTPGARGPTPHQFGQSPGYSPSPVTPQHHMPPHYPNHMQQQHTSENMKHEMPQMEEDHQLGLSPPPASPVMAQPDFDPPTSMPESEPPSQPPSDTRQASQTPNHPSPAPSHMEPSQAMHSNPSTPIDHNSSYPSYPPSYQSTAPHHSPAKHVPSPSIGMGAINKGDVASKSLSGLESLVDQIPSISGDHHETSSQHSTHSSTHSVTHSNTCSNPTTPAPPPPQQPSHPPFSPGPTPYGSSSSQSYPSQSAPSQPPVSHYNSPQHPYSPHYSSPQQQTPYSPHYSSNSTNLTSTNFSVSSLANSSLTTSLSYSQSSHSTTPATSPSTTTPSTSSFSVSSLTGGSPTPAPSLYSNSSYSPAPSGPSLSHSSYPDIMGSPMLAPTPPMGSSFMGSPGLMSSPGSMASMPGSGSMGSMSSLHSQMTASSQLPYPYSQYSDAGSPHYPSPASHSSFPHYPGSAPGFHVPSPRFPYPSPYANSPYAQGYSQNAMLDRIKHSGMGMGFGSF</sequence>
<keyword evidence="8" id="KW-0010">Activator</keyword>
<feature type="compositionally biased region" description="Low complexity" evidence="18">
    <location>
        <begin position="1236"/>
        <end position="1247"/>
    </location>
</feature>
<keyword evidence="10" id="KW-0234">DNA repair</keyword>
<feature type="compositionally biased region" description="Low complexity" evidence="18">
    <location>
        <begin position="1815"/>
        <end position="1846"/>
    </location>
</feature>
<feature type="compositionally biased region" description="Low complexity" evidence="18">
    <location>
        <begin position="1408"/>
        <end position="1418"/>
    </location>
</feature>
<reference evidence="20" key="1">
    <citation type="journal article" date="2018" name="Biosci. Biotechnol. Biochem.">
        <title>Polysaccharide hydrolase of the hadal zone amphipods Hirondellea gigas.</title>
        <authorList>
            <person name="Kobayashi H."/>
            <person name="Nagahama T."/>
            <person name="Arai W."/>
            <person name="Sasagawa Y."/>
            <person name="Umeda M."/>
            <person name="Hayashi T."/>
            <person name="Nikaido I."/>
            <person name="Watanabe H."/>
            <person name="Oguri K."/>
            <person name="Kitazato H."/>
            <person name="Fujioka K."/>
            <person name="Kido Y."/>
            <person name="Takami H."/>
        </authorList>
    </citation>
    <scope>NUCLEOTIDE SEQUENCE</scope>
    <source>
        <tissue evidence="20">Whole body</tissue>
    </source>
</reference>
<keyword evidence="6" id="KW-0156">Chromatin regulator</keyword>
<protein>
    <recommendedName>
        <fullName evidence="16">G/T mismatch-specific thymine DNA glycosylase</fullName>
        <ecNumber evidence="15">3.2.2.29</ecNumber>
    </recommendedName>
    <alternativeName>
        <fullName evidence="17">Thymine-DNA glycosylase</fullName>
    </alternativeName>
</protein>
<feature type="compositionally biased region" description="Basic and acidic residues" evidence="18">
    <location>
        <begin position="1475"/>
        <end position="1489"/>
    </location>
</feature>
<dbReference type="GO" id="GO:0006285">
    <property type="term" value="P:base-excision repair, AP site formation"/>
    <property type="evidence" value="ECO:0007669"/>
    <property type="project" value="InterPro"/>
</dbReference>
<feature type="compositionally biased region" description="Basic and acidic residues" evidence="18">
    <location>
        <begin position="1212"/>
        <end position="1224"/>
    </location>
</feature>
<evidence type="ECO:0000256" key="16">
    <source>
        <dbReference type="ARBA" id="ARBA00071248"/>
    </source>
</evidence>
<feature type="compositionally biased region" description="Low complexity" evidence="18">
    <location>
        <begin position="548"/>
        <end position="567"/>
    </location>
</feature>
<feature type="compositionally biased region" description="Polar residues" evidence="18">
    <location>
        <begin position="1547"/>
        <end position="1559"/>
    </location>
</feature>
<dbReference type="GO" id="GO:0004844">
    <property type="term" value="F:uracil DNA N-glycosylase activity"/>
    <property type="evidence" value="ECO:0007669"/>
    <property type="project" value="TreeGrafter"/>
</dbReference>
<keyword evidence="4" id="KW-0378">Hydrolase</keyword>
<comment type="subunit">
    <text evidence="14">Homodimer. Interacts with AICDA and GADD45A.</text>
</comment>
<evidence type="ECO:0000313" key="20">
    <source>
        <dbReference type="EMBL" id="LAB67686.1"/>
    </source>
</evidence>
<feature type="compositionally biased region" description="Low complexity" evidence="18">
    <location>
        <begin position="378"/>
        <end position="390"/>
    </location>
</feature>
<evidence type="ECO:0000256" key="10">
    <source>
        <dbReference type="ARBA" id="ARBA00023204"/>
    </source>
</evidence>
<feature type="compositionally biased region" description="Polar residues" evidence="18">
    <location>
        <begin position="1780"/>
        <end position="1799"/>
    </location>
</feature>
<comment type="catalytic activity">
    <reaction evidence="12">
        <text>Hydrolyzes mismatched double-stranded DNA and polynucleotides, releasing free thymine.</text>
        <dbReference type="EC" id="3.2.2.29"/>
    </reaction>
</comment>
<evidence type="ECO:0000256" key="11">
    <source>
        <dbReference type="ARBA" id="ARBA00023242"/>
    </source>
</evidence>
<evidence type="ECO:0000256" key="17">
    <source>
        <dbReference type="ARBA" id="ARBA00083221"/>
    </source>
</evidence>
<feature type="compositionally biased region" description="Polar residues" evidence="18">
    <location>
        <begin position="1386"/>
        <end position="1404"/>
    </location>
</feature>
<keyword evidence="2" id="KW-1017">Isopeptide bond</keyword>
<feature type="compositionally biased region" description="Low complexity" evidence="18">
    <location>
        <begin position="588"/>
        <end position="608"/>
    </location>
</feature>
<feature type="compositionally biased region" description="Low complexity" evidence="18">
    <location>
        <begin position="81"/>
        <end position="91"/>
    </location>
</feature>
<feature type="compositionally biased region" description="Polar residues" evidence="18">
    <location>
        <begin position="92"/>
        <end position="106"/>
    </location>
</feature>
<dbReference type="CDD" id="cd10028">
    <property type="entry name" value="UDG-F2_TDG_MUG"/>
    <property type="match status" value="1"/>
</dbReference>
<evidence type="ECO:0000256" key="7">
    <source>
        <dbReference type="ARBA" id="ARBA00023015"/>
    </source>
</evidence>
<evidence type="ECO:0000256" key="6">
    <source>
        <dbReference type="ARBA" id="ARBA00022853"/>
    </source>
</evidence>
<feature type="compositionally biased region" description="Pro residues" evidence="18">
    <location>
        <begin position="9"/>
        <end position="21"/>
    </location>
</feature>
<evidence type="ECO:0000256" key="12">
    <source>
        <dbReference type="ARBA" id="ARBA00052915"/>
    </source>
</evidence>
<feature type="compositionally biased region" description="Low complexity" evidence="18">
    <location>
        <begin position="1560"/>
        <end position="1569"/>
    </location>
</feature>
<dbReference type="InterPro" id="IPR005122">
    <property type="entry name" value="Uracil-DNA_glycosylase-like"/>
</dbReference>
<evidence type="ECO:0000256" key="3">
    <source>
        <dbReference type="ARBA" id="ARBA00022763"/>
    </source>
</evidence>
<keyword evidence="11" id="KW-0539">Nucleus</keyword>
<evidence type="ECO:0000259" key="19">
    <source>
        <dbReference type="Pfam" id="PF03167"/>
    </source>
</evidence>
<dbReference type="InterPro" id="IPR036895">
    <property type="entry name" value="Uracil-DNA_glycosylase-like_sf"/>
</dbReference>
<dbReference type="PANTHER" id="PTHR12159:SF9">
    <property type="entry name" value="G_T MISMATCH-SPECIFIC THYMINE DNA GLYCOSYLASE"/>
    <property type="match status" value="1"/>
</dbReference>
<feature type="compositionally biased region" description="Polar residues" evidence="18">
    <location>
        <begin position="1524"/>
        <end position="1533"/>
    </location>
</feature>
<evidence type="ECO:0000256" key="2">
    <source>
        <dbReference type="ARBA" id="ARBA00022499"/>
    </source>
</evidence>
<feature type="region of interest" description="Disordered" evidence="18">
    <location>
        <begin position="1194"/>
        <end position="1291"/>
    </location>
</feature>
<feature type="compositionally biased region" description="Low complexity" evidence="18">
    <location>
        <begin position="125"/>
        <end position="160"/>
    </location>
</feature>
<keyword evidence="5" id="KW-0832">Ubl conjugation</keyword>
<comment type="similarity">
    <text evidence="13">Belongs to the uracil-DNA glycosylase (UDG) superfamily. TDG/mug family.</text>
</comment>
<feature type="compositionally biased region" description="Low complexity" evidence="18">
    <location>
        <begin position="1624"/>
        <end position="1645"/>
    </location>
</feature>
<dbReference type="GO" id="GO:0005654">
    <property type="term" value="C:nucleoplasm"/>
    <property type="evidence" value="ECO:0007669"/>
    <property type="project" value="UniProtKB-ARBA"/>
</dbReference>
<feature type="compositionally biased region" description="Polar residues" evidence="18">
    <location>
        <begin position="1333"/>
        <end position="1348"/>
    </location>
</feature>
<feature type="compositionally biased region" description="Low complexity" evidence="18">
    <location>
        <begin position="465"/>
        <end position="475"/>
    </location>
</feature>
<feature type="region of interest" description="Disordered" evidence="18">
    <location>
        <begin position="1609"/>
        <end position="1880"/>
    </location>
</feature>
<feature type="compositionally biased region" description="Pro residues" evidence="18">
    <location>
        <begin position="1506"/>
        <end position="1521"/>
    </location>
</feature>
<feature type="region of interest" description="Disordered" evidence="18">
    <location>
        <begin position="1327"/>
        <end position="1594"/>
    </location>
</feature>
<feature type="domain" description="Uracil-DNA glycosylase-like" evidence="19">
    <location>
        <begin position="797"/>
        <end position="937"/>
    </location>
</feature>
<dbReference type="Gene3D" id="3.40.470.10">
    <property type="entry name" value="Uracil-DNA glycosylase-like domain"/>
    <property type="match status" value="1"/>
</dbReference>
<dbReference type="SUPFAM" id="SSF52141">
    <property type="entry name" value="Uracil-DNA glycosylase-like"/>
    <property type="match status" value="1"/>
</dbReference>
<dbReference type="FunFam" id="3.40.470.10:FF:000002">
    <property type="entry name" value="G/T mismatch-specific thymine DNA glycosylase"/>
    <property type="match status" value="1"/>
</dbReference>
<feature type="compositionally biased region" description="Polar residues" evidence="18">
    <location>
        <begin position="526"/>
        <end position="547"/>
    </location>
</feature>
<evidence type="ECO:0000256" key="18">
    <source>
        <dbReference type="SAM" id="MobiDB-lite"/>
    </source>
</evidence>
<dbReference type="GO" id="GO:0141016">
    <property type="term" value="F:G/T mismatch-specific thymine-DNA glycosylase activity"/>
    <property type="evidence" value="ECO:0007669"/>
    <property type="project" value="UniProtKB-EC"/>
</dbReference>
<dbReference type="EMBL" id="IACF01002013">
    <property type="protein sequence ID" value="LAB67686.1"/>
    <property type="molecule type" value="mRNA"/>
</dbReference>
<feature type="compositionally biased region" description="Low complexity" evidence="18">
    <location>
        <begin position="1666"/>
        <end position="1774"/>
    </location>
</feature>
<evidence type="ECO:0000256" key="4">
    <source>
        <dbReference type="ARBA" id="ARBA00022801"/>
    </source>
</evidence>